<evidence type="ECO:0000313" key="3">
    <source>
        <dbReference type="Proteomes" id="UP000193986"/>
    </source>
</evidence>
<evidence type="ECO:0000313" key="2">
    <source>
        <dbReference type="EMBL" id="ORY30991.1"/>
    </source>
</evidence>
<dbReference type="InterPro" id="IPR027450">
    <property type="entry name" value="AlkB-like"/>
</dbReference>
<dbReference type="InterPro" id="IPR005123">
    <property type="entry name" value="Oxoglu/Fe-dep_dioxygenase_dom"/>
</dbReference>
<dbReference type="Proteomes" id="UP000193986">
    <property type="component" value="Unassembled WGS sequence"/>
</dbReference>
<keyword evidence="3" id="KW-1185">Reference proteome</keyword>
<dbReference type="PROSITE" id="PS51471">
    <property type="entry name" value="FE2OG_OXY"/>
    <property type="match status" value="1"/>
</dbReference>
<dbReference type="GO" id="GO:0006631">
    <property type="term" value="P:fatty acid metabolic process"/>
    <property type="evidence" value="ECO:0007669"/>
    <property type="project" value="TreeGrafter"/>
</dbReference>
<evidence type="ECO:0000259" key="1">
    <source>
        <dbReference type="PROSITE" id="PS51471"/>
    </source>
</evidence>
<dbReference type="InterPro" id="IPR032870">
    <property type="entry name" value="ALKBH7-like"/>
</dbReference>
<dbReference type="OrthoDB" id="412814at2759"/>
<dbReference type="PANTHER" id="PTHR21052:SF0">
    <property type="entry name" value="ALPHA-KETOGLUTARATE-DEPENDENT DIOXYGENASE ALKB HOMOLOG 7, MITOCHONDRIAL"/>
    <property type="match status" value="1"/>
</dbReference>
<dbReference type="SUPFAM" id="SSF51197">
    <property type="entry name" value="Clavaminate synthase-like"/>
    <property type="match status" value="1"/>
</dbReference>
<dbReference type="PANTHER" id="PTHR21052">
    <property type="entry name" value="SPERMATOGENESIS ASSOCIATED 11-RELATED"/>
    <property type="match status" value="1"/>
</dbReference>
<dbReference type="STRING" id="71784.A0A1Y2B829"/>
<feature type="domain" description="Fe2OG dioxygenase" evidence="1">
    <location>
        <begin position="31"/>
        <end position="149"/>
    </location>
</feature>
<comment type="caution">
    <text evidence="2">The sequence shown here is derived from an EMBL/GenBank/DDBJ whole genome shotgun (WGS) entry which is preliminary data.</text>
</comment>
<dbReference type="Pfam" id="PF13532">
    <property type="entry name" value="2OG-FeII_Oxy_2"/>
    <property type="match status" value="1"/>
</dbReference>
<dbReference type="InParanoid" id="A0A1Y2B829"/>
<dbReference type="InterPro" id="IPR037151">
    <property type="entry name" value="AlkB-like_sf"/>
</dbReference>
<dbReference type="GO" id="GO:0005759">
    <property type="term" value="C:mitochondrial matrix"/>
    <property type="evidence" value="ECO:0007669"/>
    <property type="project" value="TreeGrafter"/>
</dbReference>
<dbReference type="AlphaFoldDB" id="A0A1Y2B829"/>
<dbReference type="GO" id="GO:0006974">
    <property type="term" value="P:DNA damage response"/>
    <property type="evidence" value="ECO:0007669"/>
    <property type="project" value="InterPro"/>
</dbReference>
<protein>
    <recommendedName>
        <fullName evidence="1">Fe2OG dioxygenase domain-containing protein</fullName>
    </recommendedName>
</protein>
<dbReference type="FunCoup" id="A0A1Y2B829">
    <property type="interactions" value="16"/>
</dbReference>
<gene>
    <name evidence="2" type="ORF">BCR39DRAFT_100177</name>
</gene>
<organism evidence="2 3">
    <name type="scientific">Naematelia encephala</name>
    <dbReference type="NCBI Taxonomy" id="71784"/>
    <lineage>
        <taxon>Eukaryota</taxon>
        <taxon>Fungi</taxon>
        <taxon>Dikarya</taxon>
        <taxon>Basidiomycota</taxon>
        <taxon>Agaricomycotina</taxon>
        <taxon>Tremellomycetes</taxon>
        <taxon>Tremellales</taxon>
        <taxon>Naemateliaceae</taxon>
        <taxon>Naematelia</taxon>
    </lineage>
</organism>
<dbReference type="Gene3D" id="2.60.120.590">
    <property type="entry name" value="Alpha-ketoglutarate-dependent dioxygenase AlkB-like"/>
    <property type="match status" value="1"/>
</dbReference>
<accession>A0A1Y2B829</accession>
<dbReference type="EMBL" id="MCFC01000017">
    <property type="protein sequence ID" value="ORY30991.1"/>
    <property type="molecule type" value="Genomic_DNA"/>
</dbReference>
<name>A0A1Y2B829_9TREE</name>
<proteinExistence type="predicted"/>
<sequence>MLFGLSAFPSHLERLLTTLNDLVASRVPLEVFEQPLARQAILNLYPPGNGISPHIDLPHRYADGILGVSLCGGCVIDFSKEREQASKRGDEAYSVYLPPRSVYVLTGEARWQWAHGIEGRTHDIVLDDQGVKQTVQRGLRVSVTFRWMKEGGEVLS</sequence>
<dbReference type="GO" id="GO:0016706">
    <property type="term" value="F:2-oxoglutarate-dependent dioxygenase activity"/>
    <property type="evidence" value="ECO:0007669"/>
    <property type="project" value="TreeGrafter"/>
</dbReference>
<reference evidence="2 3" key="1">
    <citation type="submission" date="2016-07" db="EMBL/GenBank/DDBJ databases">
        <title>Pervasive Adenine N6-methylation of Active Genes in Fungi.</title>
        <authorList>
            <consortium name="DOE Joint Genome Institute"/>
            <person name="Mondo S.J."/>
            <person name="Dannebaum R.O."/>
            <person name="Kuo R.C."/>
            <person name="Labutti K."/>
            <person name="Haridas S."/>
            <person name="Kuo A."/>
            <person name="Salamov A."/>
            <person name="Ahrendt S.R."/>
            <person name="Lipzen A."/>
            <person name="Sullivan W."/>
            <person name="Andreopoulos W.B."/>
            <person name="Clum A."/>
            <person name="Lindquist E."/>
            <person name="Daum C."/>
            <person name="Ramamoorthy G.K."/>
            <person name="Gryganskyi A."/>
            <person name="Culley D."/>
            <person name="Magnuson J.K."/>
            <person name="James T.Y."/>
            <person name="O'Malley M.A."/>
            <person name="Stajich J.E."/>
            <person name="Spatafora J.W."/>
            <person name="Visel A."/>
            <person name="Grigoriev I.V."/>
        </authorList>
    </citation>
    <scope>NUCLEOTIDE SEQUENCE [LARGE SCALE GENOMIC DNA]</scope>
    <source>
        <strain evidence="2 3">68-887.2</strain>
    </source>
</reference>